<feature type="domain" description="Prenyltransferase alpha-alpha toroid" evidence="4">
    <location>
        <begin position="213"/>
        <end position="282"/>
    </location>
</feature>
<accession>A0A0F9N5V8</accession>
<keyword evidence="3" id="KW-0472">Membrane</keyword>
<evidence type="ECO:0000256" key="1">
    <source>
        <dbReference type="ARBA" id="ARBA00022737"/>
    </source>
</evidence>
<feature type="transmembrane region" description="Helical" evidence="3">
    <location>
        <begin position="1400"/>
        <end position="1418"/>
    </location>
</feature>
<feature type="domain" description="Prenyltransferase alpha-alpha toroid" evidence="4">
    <location>
        <begin position="46"/>
        <end position="187"/>
    </location>
</feature>
<feature type="transmembrane region" description="Helical" evidence="3">
    <location>
        <begin position="1425"/>
        <end position="1443"/>
    </location>
</feature>
<protein>
    <recommendedName>
        <fullName evidence="4">Prenyltransferase alpha-alpha toroid domain-containing protein</fullName>
    </recommendedName>
</protein>
<keyword evidence="3" id="KW-1133">Transmembrane helix</keyword>
<dbReference type="SUPFAM" id="SSF48239">
    <property type="entry name" value="Terpenoid cyclases/Protein prenyltransferases"/>
    <property type="match status" value="1"/>
</dbReference>
<dbReference type="EMBL" id="LAZR01003757">
    <property type="protein sequence ID" value="KKN15000.1"/>
    <property type="molecule type" value="Genomic_DNA"/>
</dbReference>
<evidence type="ECO:0000256" key="3">
    <source>
        <dbReference type="SAM" id="Phobius"/>
    </source>
</evidence>
<dbReference type="InterPro" id="IPR001330">
    <property type="entry name" value="Prenyltrans"/>
</dbReference>
<name>A0A0F9N5V8_9ZZZZ</name>
<evidence type="ECO:0000256" key="2">
    <source>
        <dbReference type="SAM" id="Coils"/>
    </source>
</evidence>
<feature type="coiled-coil region" evidence="2">
    <location>
        <begin position="765"/>
        <end position="881"/>
    </location>
</feature>
<keyword evidence="3" id="KW-0812">Transmembrane</keyword>
<dbReference type="InterPro" id="IPR008930">
    <property type="entry name" value="Terpenoid_cyclase/PrenylTrfase"/>
</dbReference>
<sequence>MEEKSAYPYITKFKKEPFRSFVNIKRRDIWGFYYSGNRELGEFYNYYNQNLLKESNVSLENVFWFLFLRKFLKEDKKANKEELLQFIKSCELRQNNQIGFKLSPYSQRIPDIYSTYLALSSLKNLGLLKRYLLFEGQNLIKGEIRQFILSHKKGNVFLHCLDKDCDICKKISPARTLYYVIEIFTLLGIEIRTNKKQFRSVIGDRKRGPSLVFRYLCLKFLDLDLEVKDKEIQYFHQLQTESGGFNFDHDDNIDTTFWVVYILELYSWLLNYNPAGIYRFINHKFNDILRISKLVIIFSFIWKKFISEIENVLFKQIEKENYIDINQIKTTFGLSNNIEEVILYINLNYNFNLKVLSIEIEFNNYLRNLSLGKRNFFQNFYSQINQKSVVSLTDILKKYRATNQESLKLKEEVFPIIRDMVGRNFFKGSIRAKKGFLTKAKYYFYVDNLLKEIIVSDTEINSEILYEEKEKLDDIKNDIYNMTLKLKNTATQIREEIDSYLLINEIDYAKNRLKFILRDSLMEADFLNENIENSFNEDLYYLNIQAILGSEISQWKKIYSVLQKRLSEVDLYLRGKIQEKQELINLKYLLENLNERIIIIDEDLEKKLDIFRKIFREYFEKGYDIEKFNKIIQDLYTISHNVNRYDSVIYKISQQITTQDKKIVKKHKKIIDKWINIKVAFDGEFNYYTDGFQFFNTNLSEIKQIEEKIKSDIIVIEEQAKEKINENQFQEAFKIIKKQSDLLLNKIIKKIKELYSIIKVEIRNKQKLYLLYRHLQESLESLETNIIDSISNQVQTLKNKVIEEQNRTKIEDFDTFISDEIRTLRNELSSLKNKLVHLENLKVENVDTAFDKLHSLFNKLEKLYSKKLEECSREIENFREKSKLKIIQWEKFSDFFTNELVSLKDEFINNIISNRLSVMTLAKKTNNIKLIDLRDELKLSCKILIKKIKGMIDISKINAEFNEENKSVLIYTEDYFRNKELNNYLENHLLKENREKIGKILALYDSSIRNRTLNINMYELQNRIKDLNKFEVILYAKFSDKVKELQINQERYENIETKSNLDIILVNNKVAIENIKINLNLFNNVQNFINQQLNSLKIELKEYYAKVHKEIDKIENYLKIHQNFEIKERYFNENLKQSQDRIEEEIRLLSRKTKDSNKMVPEMRELFVKQKNNFQNEFNIKIKKINDQITVLKNNSFREQLLSLINNNKIQLSQLLGNLERKVEDNIDIKEFKRGIIIVQKRAKEIEIEIKNINRDLNNLVRVFKKQTRNFDQISKFILEDFKKFISEYSEILREKIKALERLILKSYIDMTIKAVANEYLTIGFLNNELKIKKNNIQNHLLFLISTDQLSGKYDPRFGIYYENPEILDELDESELKVIKNTNFRVVMALNHLKNFTSQYASVIAFFASIVTISYYLFLFSGNPTIFAIPIIITTLILVFYFLKKENEEKIK</sequence>
<dbReference type="GO" id="GO:0003824">
    <property type="term" value="F:catalytic activity"/>
    <property type="evidence" value="ECO:0007669"/>
    <property type="project" value="InterPro"/>
</dbReference>
<evidence type="ECO:0000313" key="5">
    <source>
        <dbReference type="EMBL" id="KKN15000.1"/>
    </source>
</evidence>
<proteinExistence type="predicted"/>
<keyword evidence="1" id="KW-0677">Repeat</keyword>
<comment type="caution">
    <text evidence="5">The sequence shown here is derived from an EMBL/GenBank/DDBJ whole genome shotgun (WGS) entry which is preliminary data.</text>
</comment>
<keyword evidence="2" id="KW-0175">Coiled coil</keyword>
<organism evidence="5">
    <name type="scientific">marine sediment metagenome</name>
    <dbReference type="NCBI Taxonomy" id="412755"/>
    <lineage>
        <taxon>unclassified sequences</taxon>
        <taxon>metagenomes</taxon>
        <taxon>ecological metagenomes</taxon>
    </lineage>
</organism>
<evidence type="ECO:0000259" key="4">
    <source>
        <dbReference type="Pfam" id="PF00432"/>
    </source>
</evidence>
<feature type="coiled-coil region" evidence="2">
    <location>
        <begin position="1236"/>
        <end position="1263"/>
    </location>
</feature>
<dbReference type="Pfam" id="PF00432">
    <property type="entry name" value="Prenyltrans"/>
    <property type="match status" value="2"/>
</dbReference>
<dbReference type="Gene3D" id="1.50.10.20">
    <property type="match status" value="1"/>
</dbReference>
<gene>
    <name evidence="5" type="ORF">LCGC14_0990430</name>
</gene>
<reference evidence="5" key="1">
    <citation type="journal article" date="2015" name="Nature">
        <title>Complex archaea that bridge the gap between prokaryotes and eukaryotes.</title>
        <authorList>
            <person name="Spang A."/>
            <person name="Saw J.H."/>
            <person name="Jorgensen S.L."/>
            <person name="Zaremba-Niedzwiedzka K."/>
            <person name="Martijn J."/>
            <person name="Lind A.E."/>
            <person name="van Eijk R."/>
            <person name="Schleper C."/>
            <person name="Guy L."/>
            <person name="Ettema T.J."/>
        </authorList>
    </citation>
    <scope>NUCLEOTIDE SEQUENCE</scope>
</reference>